<reference evidence="1" key="1">
    <citation type="submission" date="2014-09" db="EMBL/GenBank/DDBJ databases">
        <authorList>
            <person name="Magalhaes I.L.F."/>
            <person name="Oliveira U."/>
            <person name="Santos F.R."/>
            <person name="Vidigal T.H.D.A."/>
            <person name="Brescovit A.D."/>
            <person name="Santos A.J."/>
        </authorList>
    </citation>
    <scope>NUCLEOTIDE SEQUENCE</scope>
    <source>
        <tissue evidence="1">Shoot tissue taken approximately 20 cm above the soil surface</tissue>
    </source>
</reference>
<protein>
    <submittedName>
        <fullName evidence="1">Uncharacterized protein</fullName>
    </submittedName>
</protein>
<organism evidence="1">
    <name type="scientific">Arundo donax</name>
    <name type="common">Giant reed</name>
    <name type="synonym">Donax arundinaceus</name>
    <dbReference type="NCBI Taxonomy" id="35708"/>
    <lineage>
        <taxon>Eukaryota</taxon>
        <taxon>Viridiplantae</taxon>
        <taxon>Streptophyta</taxon>
        <taxon>Embryophyta</taxon>
        <taxon>Tracheophyta</taxon>
        <taxon>Spermatophyta</taxon>
        <taxon>Magnoliopsida</taxon>
        <taxon>Liliopsida</taxon>
        <taxon>Poales</taxon>
        <taxon>Poaceae</taxon>
        <taxon>PACMAD clade</taxon>
        <taxon>Arundinoideae</taxon>
        <taxon>Arundineae</taxon>
        <taxon>Arundo</taxon>
    </lineage>
</organism>
<proteinExistence type="predicted"/>
<reference evidence="1" key="2">
    <citation type="journal article" date="2015" name="Data Brief">
        <title>Shoot transcriptome of the giant reed, Arundo donax.</title>
        <authorList>
            <person name="Barrero R.A."/>
            <person name="Guerrero F.D."/>
            <person name="Moolhuijzen P."/>
            <person name="Goolsby J.A."/>
            <person name="Tidwell J."/>
            <person name="Bellgard S.E."/>
            <person name="Bellgard M.I."/>
        </authorList>
    </citation>
    <scope>NUCLEOTIDE SEQUENCE</scope>
    <source>
        <tissue evidence="1">Shoot tissue taken approximately 20 cm above the soil surface</tissue>
    </source>
</reference>
<sequence length="23" mass="2168">MIGGMGALVVISACKSSGLGGCR</sequence>
<name>A0A0A8Y3U1_ARUDO</name>
<accession>A0A0A8Y3U1</accession>
<evidence type="ECO:0000313" key="1">
    <source>
        <dbReference type="EMBL" id="JAD18487.1"/>
    </source>
</evidence>
<dbReference type="EMBL" id="GBRH01279408">
    <property type="protein sequence ID" value="JAD18487.1"/>
    <property type="molecule type" value="Transcribed_RNA"/>
</dbReference>
<dbReference type="AlphaFoldDB" id="A0A0A8Y3U1"/>